<dbReference type="OrthoDB" id="9804023at2"/>
<protein>
    <submittedName>
        <fullName evidence="2">Transglutaminase domain protein</fullName>
    </submittedName>
</protein>
<dbReference type="EMBL" id="CP000927">
    <property type="protein sequence ID" value="ABZ72451.1"/>
    <property type="molecule type" value="Genomic_DNA"/>
</dbReference>
<gene>
    <name evidence="2" type="ordered locus">Caul_3324</name>
</gene>
<dbReference type="PANTHER" id="PTHR33490:SF1">
    <property type="entry name" value="SLL1233 PROTEIN"/>
    <property type="match status" value="1"/>
</dbReference>
<dbReference type="InterPro" id="IPR038765">
    <property type="entry name" value="Papain-like_cys_pep_sf"/>
</dbReference>
<dbReference type="STRING" id="366602.Caul_3324"/>
<dbReference type="AlphaFoldDB" id="B0T4S4"/>
<evidence type="ECO:0000313" key="2">
    <source>
        <dbReference type="EMBL" id="ABZ72451.1"/>
    </source>
</evidence>
<dbReference type="HOGENOM" id="CLU_008973_2_0_5"/>
<feature type="domain" description="Transglutaminase-like" evidence="1">
    <location>
        <begin position="173"/>
        <end position="239"/>
    </location>
</feature>
<dbReference type="InterPro" id="IPR013589">
    <property type="entry name" value="Bac_transglu_N"/>
</dbReference>
<dbReference type="NCBIfam" id="TIGR01643">
    <property type="entry name" value="YD_repeat_2x"/>
    <property type="match status" value="1"/>
</dbReference>
<dbReference type="Pfam" id="PF08379">
    <property type="entry name" value="Bact_transglu_N"/>
    <property type="match status" value="1"/>
</dbReference>
<accession>B0T4S4</accession>
<dbReference type="Gene3D" id="3.10.620.30">
    <property type="match status" value="1"/>
</dbReference>
<proteinExistence type="predicted"/>
<dbReference type="SMART" id="SM00460">
    <property type="entry name" value="TGc"/>
    <property type="match status" value="1"/>
</dbReference>
<dbReference type="KEGG" id="cak:Caul_3324"/>
<dbReference type="PANTHER" id="PTHR33490">
    <property type="entry name" value="BLR5614 PROTEIN-RELATED"/>
    <property type="match status" value="1"/>
</dbReference>
<organism evidence="2">
    <name type="scientific">Caulobacter sp. (strain K31)</name>
    <dbReference type="NCBI Taxonomy" id="366602"/>
    <lineage>
        <taxon>Bacteria</taxon>
        <taxon>Pseudomonadati</taxon>
        <taxon>Pseudomonadota</taxon>
        <taxon>Alphaproteobacteria</taxon>
        <taxon>Caulobacterales</taxon>
        <taxon>Caulobacteraceae</taxon>
        <taxon>Caulobacter</taxon>
    </lineage>
</organism>
<sequence>MARLGILHETRYAYGRPVGFGAHRLLIRPRDSHAIRIVEASLQTSLPGDTRWTYDAAGNCVCWFTPRGQADSLTITSRLVIDRFPAPLTTLRVDDPHTASPIVYAREDRAVLNPFIIPATEDEDRVLPRWLRGHMERPDEPAIDFLLRLNRAIHDQFDYLAREAAGVQSPVETIAVGSGTCRDFAWLMVEALRRLGYAAVFATGYIYSPGGGARGAGATHAWCEVFLPDLGWTEFDPTNGLAESPDLIRVAATRTPGEARPVSGTIIGDPGEAHLSVRVEVSRLDPISAAA</sequence>
<dbReference type="eggNOG" id="COG1305">
    <property type="taxonomic scope" value="Bacteria"/>
</dbReference>
<dbReference type="InterPro" id="IPR006530">
    <property type="entry name" value="YD"/>
</dbReference>
<dbReference type="Pfam" id="PF01841">
    <property type="entry name" value="Transglut_core"/>
    <property type="match status" value="1"/>
</dbReference>
<name>B0T4S4_CAUSK</name>
<dbReference type="InterPro" id="IPR002931">
    <property type="entry name" value="Transglutaminase-like"/>
</dbReference>
<evidence type="ECO:0000259" key="1">
    <source>
        <dbReference type="SMART" id="SM00460"/>
    </source>
</evidence>
<dbReference type="SUPFAM" id="SSF54001">
    <property type="entry name" value="Cysteine proteinases"/>
    <property type="match status" value="1"/>
</dbReference>
<reference evidence="2" key="1">
    <citation type="submission" date="2008-01" db="EMBL/GenBank/DDBJ databases">
        <title>Complete sequence of chromosome of Caulobacter sp. K31.</title>
        <authorList>
            <consortium name="US DOE Joint Genome Institute"/>
            <person name="Copeland A."/>
            <person name="Lucas S."/>
            <person name="Lapidus A."/>
            <person name="Barry K."/>
            <person name="Glavina del Rio T."/>
            <person name="Dalin E."/>
            <person name="Tice H."/>
            <person name="Pitluck S."/>
            <person name="Bruce D."/>
            <person name="Goodwin L."/>
            <person name="Thompson L.S."/>
            <person name="Brettin T."/>
            <person name="Detter J.C."/>
            <person name="Han C."/>
            <person name="Schmutz J."/>
            <person name="Larimer F."/>
            <person name="Land M."/>
            <person name="Hauser L."/>
            <person name="Kyrpides N."/>
            <person name="Kim E."/>
            <person name="Stephens C."/>
            <person name="Richardson P."/>
        </authorList>
    </citation>
    <scope>NUCLEOTIDE SEQUENCE [LARGE SCALE GENOMIC DNA]</scope>
    <source>
        <strain evidence="2">K31</strain>
    </source>
</reference>